<name>A0AAN8D3Y1_9TELE</name>
<protein>
    <submittedName>
        <fullName evidence="1">Uncharacterized protein</fullName>
    </submittedName>
</protein>
<evidence type="ECO:0000313" key="1">
    <source>
        <dbReference type="EMBL" id="KAK5916066.1"/>
    </source>
</evidence>
<reference evidence="1 2" key="1">
    <citation type="journal article" date="2023" name="Mol. Biol. Evol.">
        <title>Genomics of Secondarily Temperate Adaptation in the Only Non-Antarctic Icefish.</title>
        <authorList>
            <person name="Rivera-Colon A.G."/>
            <person name="Rayamajhi N."/>
            <person name="Minhas B.F."/>
            <person name="Madrigal G."/>
            <person name="Bilyk K.T."/>
            <person name="Yoon V."/>
            <person name="Hune M."/>
            <person name="Gregory S."/>
            <person name="Cheng C.H.C."/>
            <person name="Catchen J.M."/>
        </authorList>
    </citation>
    <scope>NUCLEOTIDE SEQUENCE [LARGE SCALE GENOMIC DNA]</scope>
    <source>
        <strain evidence="1">JC2023a</strain>
    </source>
</reference>
<organism evidence="1 2">
    <name type="scientific">Champsocephalus esox</name>
    <name type="common">pike icefish</name>
    <dbReference type="NCBI Taxonomy" id="159716"/>
    <lineage>
        <taxon>Eukaryota</taxon>
        <taxon>Metazoa</taxon>
        <taxon>Chordata</taxon>
        <taxon>Craniata</taxon>
        <taxon>Vertebrata</taxon>
        <taxon>Euteleostomi</taxon>
        <taxon>Actinopterygii</taxon>
        <taxon>Neopterygii</taxon>
        <taxon>Teleostei</taxon>
        <taxon>Neoteleostei</taxon>
        <taxon>Acanthomorphata</taxon>
        <taxon>Eupercaria</taxon>
        <taxon>Perciformes</taxon>
        <taxon>Notothenioidei</taxon>
        <taxon>Channichthyidae</taxon>
        <taxon>Champsocephalus</taxon>
    </lineage>
</organism>
<dbReference type="EMBL" id="JAULUE010002046">
    <property type="protein sequence ID" value="KAK5916066.1"/>
    <property type="molecule type" value="Genomic_DNA"/>
</dbReference>
<sequence length="66" mass="7638">MHGTVLYTALPRGESGVEGPGWLSKQPNVLVLGFLRGWGLRRISEWYQEHRPPTQFLRVFCVFLPR</sequence>
<keyword evidence="2" id="KW-1185">Reference proteome</keyword>
<gene>
    <name evidence="1" type="ORF">CesoFtcFv8_001601</name>
</gene>
<evidence type="ECO:0000313" key="2">
    <source>
        <dbReference type="Proteomes" id="UP001335648"/>
    </source>
</evidence>
<accession>A0AAN8D3Y1</accession>
<comment type="caution">
    <text evidence="1">The sequence shown here is derived from an EMBL/GenBank/DDBJ whole genome shotgun (WGS) entry which is preliminary data.</text>
</comment>
<dbReference type="Proteomes" id="UP001335648">
    <property type="component" value="Unassembled WGS sequence"/>
</dbReference>
<proteinExistence type="predicted"/>
<dbReference type="AlphaFoldDB" id="A0AAN8D3Y1"/>